<protein>
    <recommendedName>
        <fullName evidence="4">YmcC</fullName>
    </recommendedName>
</protein>
<feature type="transmembrane region" description="Helical" evidence="1">
    <location>
        <begin position="59"/>
        <end position="78"/>
    </location>
</feature>
<dbReference type="EMBL" id="JBHUME010000011">
    <property type="protein sequence ID" value="MFD2614194.1"/>
    <property type="molecule type" value="Genomic_DNA"/>
</dbReference>
<feature type="transmembrane region" description="Helical" evidence="1">
    <location>
        <begin position="152"/>
        <end position="172"/>
    </location>
</feature>
<comment type="caution">
    <text evidence="2">The sequence shown here is derived from an EMBL/GenBank/DDBJ whole genome shotgun (WGS) entry which is preliminary data.</text>
</comment>
<proteinExistence type="predicted"/>
<reference evidence="3" key="1">
    <citation type="journal article" date="2019" name="Int. J. Syst. Evol. Microbiol.">
        <title>The Global Catalogue of Microorganisms (GCM) 10K type strain sequencing project: providing services to taxonomists for standard genome sequencing and annotation.</title>
        <authorList>
            <consortium name="The Broad Institute Genomics Platform"/>
            <consortium name="The Broad Institute Genome Sequencing Center for Infectious Disease"/>
            <person name="Wu L."/>
            <person name="Ma J."/>
        </authorList>
    </citation>
    <scope>NUCLEOTIDE SEQUENCE [LARGE SCALE GENOMIC DNA]</scope>
    <source>
        <strain evidence="3">KCTC 3950</strain>
    </source>
</reference>
<evidence type="ECO:0008006" key="4">
    <source>
        <dbReference type="Google" id="ProtNLM"/>
    </source>
</evidence>
<keyword evidence="3" id="KW-1185">Reference proteome</keyword>
<evidence type="ECO:0000256" key="1">
    <source>
        <dbReference type="SAM" id="Phobius"/>
    </source>
</evidence>
<gene>
    <name evidence="2" type="ORF">ACFSUF_17435</name>
</gene>
<keyword evidence="1" id="KW-0812">Transmembrane</keyword>
<evidence type="ECO:0000313" key="2">
    <source>
        <dbReference type="EMBL" id="MFD2614194.1"/>
    </source>
</evidence>
<dbReference type="RefSeq" id="WP_377604793.1">
    <property type="nucleotide sequence ID" value="NZ_JBHUME010000011.1"/>
</dbReference>
<evidence type="ECO:0000313" key="3">
    <source>
        <dbReference type="Proteomes" id="UP001597541"/>
    </source>
</evidence>
<name>A0ABW5PI20_9BACL</name>
<feature type="transmembrane region" description="Helical" evidence="1">
    <location>
        <begin position="122"/>
        <end position="140"/>
    </location>
</feature>
<accession>A0ABW5PI20</accession>
<feature type="transmembrane region" description="Helical" evidence="1">
    <location>
        <begin position="6"/>
        <end position="27"/>
    </location>
</feature>
<feature type="transmembrane region" description="Helical" evidence="1">
    <location>
        <begin position="34"/>
        <end position="53"/>
    </location>
</feature>
<keyword evidence="1" id="KW-1133">Transmembrane helix</keyword>
<keyword evidence="1" id="KW-0472">Membrane</keyword>
<organism evidence="2 3">
    <name type="scientific">Paenibacillus gansuensis</name>
    <dbReference type="NCBI Taxonomy" id="306542"/>
    <lineage>
        <taxon>Bacteria</taxon>
        <taxon>Bacillati</taxon>
        <taxon>Bacillota</taxon>
        <taxon>Bacilli</taxon>
        <taxon>Bacillales</taxon>
        <taxon>Paenibacillaceae</taxon>
        <taxon>Paenibacillus</taxon>
    </lineage>
</organism>
<sequence>MITSFIIGCEIGFWVFVLAGLVCRYLLRKPRLGAVLLMCTPLVDLALLIATIVELRSGVTATFVHGVAAIYIGVSIAFGHQMISRADGWFHHRYAGGPAPQPKAKSGPEHARRQRHQWQRHLAAYAIGCLLLLGMVWMVGDAARTESLLRTIQLWSIILGADFLYSFSYTLWPKKAA</sequence>
<dbReference type="Proteomes" id="UP001597541">
    <property type="component" value="Unassembled WGS sequence"/>
</dbReference>